<name>A0A512BZM6_9HYPH</name>
<dbReference type="Proteomes" id="UP000321085">
    <property type="component" value="Unassembled WGS sequence"/>
</dbReference>
<gene>
    <name evidence="1" type="ORF">MAE02_50940</name>
</gene>
<proteinExistence type="predicted"/>
<dbReference type="RefSeq" id="WP_147022403.1">
    <property type="nucleotide sequence ID" value="NZ_BJYU01000103.1"/>
</dbReference>
<keyword evidence="2" id="KW-1185">Reference proteome</keyword>
<accession>A0A512BZM6</accession>
<evidence type="ECO:0000313" key="2">
    <source>
        <dbReference type="Proteomes" id="UP000321085"/>
    </source>
</evidence>
<dbReference type="AlphaFoldDB" id="A0A512BZM6"/>
<protein>
    <submittedName>
        <fullName evidence="1">Uncharacterized protein</fullName>
    </submittedName>
</protein>
<comment type="caution">
    <text evidence="1">The sequence shown here is derived from an EMBL/GenBank/DDBJ whole genome shotgun (WGS) entry which is preliminary data.</text>
</comment>
<evidence type="ECO:0000313" key="1">
    <source>
        <dbReference type="EMBL" id="GEO17398.1"/>
    </source>
</evidence>
<sequence length="159" mass="18392">MLETRTAFFLMDQTSSTDDAWLDQVKAGDFSAIPDPFTWDRALLLSQAIGNMYRHARAVGLTKPRDLYEERLEQAKRTGQWRGTTVELWVALWYAYHLVMMAVDLPAPEDEPYLDQLCTQLRDQLQAVPPHEKATLMTLIRIAWTTERYPLPVPFSYQG</sequence>
<organism evidence="1 2">
    <name type="scientific">Microvirga aerophila</name>
    <dbReference type="NCBI Taxonomy" id="670291"/>
    <lineage>
        <taxon>Bacteria</taxon>
        <taxon>Pseudomonadati</taxon>
        <taxon>Pseudomonadota</taxon>
        <taxon>Alphaproteobacteria</taxon>
        <taxon>Hyphomicrobiales</taxon>
        <taxon>Methylobacteriaceae</taxon>
        <taxon>Microvirga</taxon>
    </lineage>
</organism>
<reference evidence="1 2" key="1">
    <citation type="submission" date="2019-07" db="EMBL/GenBank/DDBJ databases">
        <title>Whole genome shotgun sequence of Microvirga aerophila NBRC 106136.</title>
        <authorList>
            <person name="Hosoyama A."/>
            <person name="Uohara A."/>
            <person name="Ohji S."/>
            <person name="Ichikawa N."/>
        </authorList>
    </citation>
    <scope>NUCLEOTIDE SEQUENCE [LARGE SCALE GENOMIC DNA]</scope>
    <source>
        <strain evidence="1 2">NBRC 106136</strain>
    </source>
</reference>
<dbReference type="EMBL" id="BJYU01000103">
    <property type="protein sequence ID" value="GEO17398.1"/>
    <property type="molecule type" value="Genomic_DNA"/>
</dbReference>